<dbReference type="EMBL" id="JASBWV010000006">
    <property type="protein sequence ID" value="KAJ9126165.1"/>
    <property type="molecule type" value="Genomic_DNA"/>
</dbReference>
<protein>
    <submittedName>
        <fullName evidence="1">Uncharacterized protein</fullName>
    </submittedName>
</protein>
<sequence length="228" mass="23719">MILPSNTTNNNLNTAELTASPPAYSATAAPAPKYTPKKDFGKAFGELQGLYGFGGGVPVIASKDEKPKPRTTSDSSVSSTGSKKSIKNALKKFMNKSPTASPSTETPPTAITTATTEKPIKFVPPTRIPSPARRIIESGPCLYTSGANGFTYPIYNSAIFSRPARASSASSSSSADSIKDDMKKKNANAAARDTAVRGMITGMYGFDTTTPSSTSASAATSKDKSRGV</sequence>
<keyword evidence="2" id="KW-1185">Reference proteome</keyword>
<dbReference type="Proteomes" id="UP001234202">
    <property type="component" value="Unassembled WGS sequence"/>
</dbReference>
<organism evidence="1 2">
    <name type="scientific">Naganishia onofrii</name>
    <dbReference type="NCBI Taxonomy" id="1851511"/>
    <lineage>
        <taxon>Eukaryota</taxon>
        <taxon>Fungi</taxon>
        <taxon>Dikarya</taxon>
        <taxon>Basidiomycota</taxon>
        <taxon>Agaricomycotina</taxon>
        <taxon>Tremellomycetes</taxon>
        <taxon>Filobasidiales</taxon>
        <taxon>Filobasidiaceae</taxon>
        <taxon>Naganishia</taxon>
    </lineage>
</organism>
<comment type="caution">
    <text evidence="1">The sequence shown here is derived from an EMBL/GenBank/DDBJ whole genome shotgun (WGS) entry which is preliminary data.</text>
</comment>
<evidence type="ECO:0000313" key="1">
    <source>
        <dbReference type="EMBL" id="KAJ9126165.1"/>
    </source>
</evidence>
<name>A0ACC2XS18_9TREE</name>
<reference evidence="1" key="1">
    <citation type="submission" date="2023-04" db="EMBL/GenBank/DDBJ databases">
        <title>Draft Genome sequencing of Naganishia species isolated from polar environments using Oxford Nanopore Technology.</title>
        <authorList>
            <person name="Leo P."/>
            <person name="Venkateswaran K."/>
        </authorList>
    </citation>
    <scope>NUCLEOTIDE SEQUENCE</scope>
    <source>
        <strain evidence="1">DBVPG 5303</strain>
    </source>
</reference>
<evidence type="ECO:0000313" key="2">
    <source>
        <dbReference type="Proteomes" id="UP001234202"/>
    </source>
</evidence>
<gene>
    <name evidence="1" type="ORF">QFC24_002438</name>
</gene>
<accession>A0ACC2XS18</accession>
<proteinExistence type="predicted"/>